<protein>
    <submittedName>
        <fullName evidence="2">Uncharacterized protein</fullName>
    </submittedName>
</protein>
<keyword evidence="1" id="KW-1133">Transmembrane helix</keyword>
<dbReference type="OrthoDB" id="598006at2"/>
<dbReference type="EMBL" id="PDNZ01000004">
    <property type="protein sequence ID" value="PWW82094.1"/>
    <property type="molecule type" value="Genomic_DNA"/>
</dbReference>
<evidence type="ECO:0000313" key="3">
    <source>
        <dbReference type="Proteomes" id="UP000246278"/>
    </source>
</evidence>
<dbReference type="RefSeq" id="WP_110023228.1">
    <property type="nucleotide sequence ID" value="NZ_PDNZ01000004.1"/>
</dbReference>
<evidence type="ECO:0000256" key="1">
    <source>
        <dbReference type="SAM" id="Phobius"/>
    </source>
</evidence>
<gene>
    <name evidence="2" type="ORF">CR164_07080</name>
</gene>
<reference evidence="3" key="1">
    <citation type="submission" date="2017-10" db="EMBL/GenBank/DDBJ databases">
        <authorList>
            <person name="Gaisin V.A."/>
            <person name="Rysina M.S."/>
            <person name="Grouzdev D.S."/>
        </authorList>
    </citation>
    <scope>NUCLEOTIDE SEQUENCE [LARGE SCALE GENOMIC DNA]</scope>
    <source>
        <strain evidence="3">V1</strain>
    </source>
</reference>
<evidence type="ECO:0000313" key="2">
    <source>
        <dbReference type="EMBL" id="PWW82094.1"/>
    </source>
</evidence>
<proteinExistence type="predicted"/>
<organism evidence="2 3">
    <name type="scientific">Prosthecochloris marina</name>
    <dbReference type="NCBI Taxonomy" id="2017681"/>
    <lineage>
        <taxon>Bacteria</taxon>
        <taxon>Pseudomonadati</taxon>
        <taxon>Chlorobiota</taxon>
        <taxon>Chlorobiia</taxon>
        <taxon>Chlorobiales</taxon>
        <taxon>Chlorobiaceae</taxon>
        <taxon>Prosthecochloris</taxon>
    </lineage>
</organism>
<accession>A0A317T5Z8</accession>
<sequence length="146" mass="16630">MGRSYSEKTITFINWLKALALSPGVLFSAGYLVIYLLTNVYLNSALKNTILQEIETATENRYTISVEHLRAGIDLQSVTLRNLEFIPVKKQNQQEENPGLSLPNLHIEQVNLCNLLFSRQCVEHSTREISRHILCINHLLVLSLPQ</sequence>
<dbReference type="AlphaFoldDB" id="A0A317T5Z8"/>
<keyword evidence="3" id="KW-1185">Reference proteome</keyword>
<feature type="transmembrane region" description="Helical" evidence="1">
    <location>
        <begin position="20"/>
        <end position="42"/>
    </location>
</feature>
<dbReference type="Proteomes" id="UP000246278">
    <property type="component" value="Unassembled WGS sequence"/>
</dbReference>
<name>A0A317T5Z8_9CHLB</name>
<comment type="caution">
    <text evidence="2">The sequence shown here is derived from an EMBL/GenBank/DDBJ whole genome shotgun (WGS) entry which is preliminary data.</text>
</comment>
<keyword evidence="1" id="KW-0472">Membrane</keyword>
<keyword evidence="1" id="KW-0812">Transmembrane</keyword>